<organism evidence="1 2">
    <name type="scientific">Punica granatum</name>
    <name type="common">Pomegranate</name>
    <dbReference type="NCBI Taxonomy" id="22663"/>
    <lineage>
        <taxon>Eukaryota</taxon>
        <taxon>Viridiplantae</taxon>
        <taxon>Streptophyta</taxon>
        <taxon>Embryophyta</taxon>
        <taxon>Tracheophyta</taxon>
        <taxon>Spermatophyta</taxon>
        <taxon>Magnoliopsida</taxon>
        <taxon>eudicotyledons</taxon>
        <taxon>Gunneridae</taxon>
        <taxon>Pentapetalae</taxon>
        <taxon>rosids</taxon>
        <taxon>malvids</taxon>
        <taxon>Myrtales</taxon>
        <taxon>Lythraceae</taxon>
        <taxon>Punica</taxon>
    </lineage>
</organism>
<dbReference type="Proteomes" id="UP000197138">
    <property type="component" value="Unassembled WGS sequence"/>
</dbReference>
<evidence type="ECO:0000313" key="1">
    <source>
        <dbReference type="EMBL" id="OWM73015.1"/>
    </source>
</evidence>
<sequence>MIVVFKDQASMRVLLLTAGLRPVRPSKSLEEDIVLVARLFQCSQLICLTLLLKISIFARLVSLEWRNL</sequence>
<protein>
    <submittedName>
        <fullName evidence="1">Uncharacterized protein</fullName>
    </submittedName>
</protein>
<name>A0A218WJN7_PUNGR</name>
<evidence type="ECO:0000313" key="2">
    <source>
        <dbReference type="Proteomes" id="UP000197138"/>
    </source>
</evidence>
<proteinExistence type="predicted"/>
<gene>
    <name evidence="1" type="ORF">CDL15_Pgr001129</name>
</gene>
<comment type="caution">
    <text evidence="1">The sequence shown here is derived from an EMBL/GenBank/DDBJ whole genome shotgun (WGS) entry which is preliminary data.</text>
</comment>
<reference evidence="2" key="1">
    <citation type="journal article" date="2017" name="Plant J.">
        <title>The pomegranate (Punica granatum L.) genome and the genomics of punicalagin biosynthesis.</title>
        <authorList>
            <person name="Qin G."/>
            <person name="Xu C."/>
            <person name="Ming R."/>
            <person name="Tang H."/>
            <person name="Guyot R."/>
            <person name="Kramer E.M."/>
            <person name="Hu Y."/>
            <person name="Yi X."/>
            <person name="Qi Y."/>
            <person name="Xu X."/>
            <person name="Gao Z."/>
            <person name="Pan H."/>
            <person name="Jian J."/>
            <person name="Tian Y."/>
            <person name="Yue Z."/>
            <person name="Xu Y."/>
        </authorList>
    </citation>
    <scope>NUCLEOTIDE SEQUENCE [LARGE SCALE GENOMIC DNA]</scope>
    <source>
        <strain evidence="2">cv. Dabenzi</strain>
    </source>
</reference>
<dbReference type="EMBL" id="MTKT01003953">
    <property type="protein sequence ID" value="OWM73015.1"/>
    <property type="molecule type" value="Genomic_DNA"/>
</dbReference>
<accession>A0A218WJN7</accession>
<dbReference type="AlphaFoldDB" id="A0A218WJN7"/>